<keyword evidence="4" id="KW-1185">Reference proteome</keyword>
<feature type="compositionally biased region" description="Polar residues" evidence="2">
    <location>
        <begin position="155"/>
        <end position="169"/>
    </location>
</feature>
<protein>
    <submittedName>
        <fullName evidence="3">Uncharacterized protein</fullName>
    </submittedName>
</protein>
<gene>
    <name evidence="3" type="ORF">BDP27DRAFT_1369111</name>
</gene>
<sequence length="230" mass="26034">MAVAKEGTWTCNVIPNYPYEKFSISLVLHKSEYHTPSRSIKYAGETVQIRRGPDGKLECPCGEPKHARYNYQKISNMCSLRTGHPPADATKWNDWTEYTYSHRSKRIRTKSITPASSAAASANSDSTNTSTPTSKRRSNEQPSCSRNIRPKLENDNNITSSAGGHGSTNKLNTLQYKLAMLKRESDKLDKELENKKKEEAEIRALESQIEDMEAEINAKRQQIDAYRFGE</sequence>
<proteinExistence type="predicted"/>
<feature type="compositionally biased region" description="Low complexity" evidence="2">
    <location>
        <begin position="113"/>
        <end position="133"/>
    </location>
</feature>
<evidence type="ECO:0000313" key="3">
    <source>
        <dbReference type="EMBL" id="KAF9062064.1"/>
    </source>
</evidence>
<accession>A0A9P5PEZ0</accession>
<dbReference type="EMBL" id="JADNRY010000182">
    <property type="protein sequence ID" value="KAF9062064.1"/>
    <property type="molecule type" value="Genomic_DNA"/>
</dbReference>
<dbReference type="OrthoDB" id="3055635at2759"/>
<evidence type="ECO:0000256" key="1">
    <source>
        <dbReference type="SAM" id="Coils"/>
    </source>
</evidence>
<name>A0A9P5PEZ0_9AGAR</name>
<keyword evidence="1" id="KW-0175">Coiled coil</keyword>
<evidence type="ECO:0000256" key="2">
    <source>
        <dbReference type="SAM" id="MobiDB-lite"/>
    </source>
</evidence>
<feature type="region of interest" description="Disordered" evidence="2">
    <location>
        <begin position="109"/>
        <end position="169"/>
    </location>
</feature>
<dbReference type="AlphaFoldDB" id="A0A9P5PEZ0"/>
<dbReference type="Proteomes" id="UP000772434">
    <property type="component" value="Unassembled WGS sequence"/>
</dbReference>
<evidence type="ECO:0000313" key="4">
    <source>
        <dbReference type="Proteomes" id="UP000772434"/>
    </source>
</evidence>
<reference evidence="3" key="1">
    <citation type="submission" date="2020-11" db="EMBL/GenBank/DDBJ databases">
        <authorList>
            <consortium name="DOE Joint Genome Institute"/>
            <person name="Ahrendt S."/>
            <person name="Riley R."/>
            <person name="Andreopoulos W."/>
            <person name="Labutti K."/>
            <person name="Pangilinan J."/>
            <person name="Ruiz-Duenas F.J."/>
            <person name="Barrasa J.M."/>
            <person name="Sanchez-Garcia M."/>
            <person name="Camarero S."/>
            <person name="Miyauchi S."/>
            <person name="Serrano A."/>
            <person name="Linde D."/>
            <person name="Babiker R."/>
            <person name="Drula E."/>
            <person name="Ayuso-Fernandez I."/>
            <person name="Pacheco R."/>
            <person name="Padilla G."/>
            <person name="Ferreira P."/>
            <person name="Barriuso J."/>
            <person name="Kellner H."/>
            <person name="Castanera R."/>
            <person name="Alfaro M."/>
            <person name="Ramirez L."/>
            <person name="Pisabarro A.G."/>
            <person name="Kuo A."/>
            <person name="Tritt A."/>
            <person name="Lipzen A."/>
            <person name="He G."/>
            <person name="Yan M."/>
            <person name="Ng V."/>
            <person name="Cullen D."/>
            <person name="Martin F."/>
            <person name="Rosso M.-N."/>
            <person name="Henrissat B."/>
            <person name="Hibbett D."/>
            <person name="Martinez A.T."/>
            <person name="Grigoriev I.V."/>
        </authorList>
    </citation>
    <scope>NUCLEOTIDE SEQUENCE</scope>
    <source>
        <strain evidence="3">AH 40177</strain>
    </source>
</reference>
<feature type="coiled-coil region" evidence="1">
    <location>
        <begin position="171"/>
        <end position="222"/>
    </location>
</feature>
<organism evidence="3 4">
    <name type="scientific">Rhodocollybia butyracea</name>
    <dbReference type="NCBI Taxonomy" id="206335"/>
    <lineage>
        <taxon>Eukaryota</taxon>
        <taxon>Fungi</taxon>
        <taxon>Dikarya</taxon>
        <taxon>Basidiomycota</taxon>
        <taxon>Agaricomycotina</taxon>
        <taxon>Agaricomycetes</taxon>
        <taxon>Agaricomycetidae</taxon>
        <taxon>Agaricales</taxon>
        <taxon>Marasmiineae</taxon>
        <taxon>Omphalotaceae</taxon>
        <taxon>Rhodocollybia</taxon>
    </lineage>
</organism>
<comment type="caution">
    <text evidence="3">The sequence shown here is derived from an EMBL/GenBank/DDBJ whole genome shotgun (WGS) entry which is preliminary data.</text>
</comment>